<dbReference type="SUPFAM" id="SSF81383">
    <property type="entry name" value="F-box domain"/>
    <property type="match status" value="1"/>
</dbReference>
<accession>A0A9P5AEY9</accession>
<evidence type="ECO:0000259" key="2">
    <source>
        <dbReference type="Pfam" id="PF24539"/>
    </source>
</evidence>
<evidence type="ECO:0000313" key="3">
    <source>
        <dbReference type="EMBL" id="KAF4336742.1"/>
    </source>
</evidence>
<dbReference type="OrthoDB" id="5273847at2759"/>
<gene>
    <name evidence="3" type="ORF">FBEOM_9372</name>
</gene>
<reference evidence="3" key="1">
    <citation type="journal article" date="2017" name="Mycologia">
        <title>Fusarium algeriense, sp. nov., a novel toxigenic crown rot pathogen of durum wheat from Algeria is nested in the Fusarium burgessii species complex.</title>
        <authorList>
            <person name="Laraba I."/>
            <person name="Keddad A."/>
            <person name="Boureghda H."/>
            <person name="Abdallah N."/>
            <person name="Vaughan M.M."/>
            <person name="Proctor R.H."/>
            <person name="Busman M."/>
            <person name="O'Donnell K."/>
        </authorList>
    </citation>
    <scope>NUCLEOTIDE SEQUENCE</scope>
    <source>
        <strain evidence="3">NRRL 25174</strain>
    </source>
</reference>
<dbReference type="AlphaFoldDB" id="A0A9P5AEY9"/>
<dbReference type="InterPro" id="IPR036047">
    <property type="entry name" value="F-box-like_dom_sf"/>
</dbReference>
<evidence type="ECO:0000313" key="4">
    <source>
        <dbReference type="Proteomes" id="UP000730481"/>
    </source>
</evidence>
<keyword evidence="4" id="KW-1185">Reference proteome</keyword>
<dbReference type="PROSITE" id="PS00639">
    <property type="entry name" value="THIOL_PROTEASE_HIS"/>
    <property type="match status" value="1"/>
</dbReference>
<sequence>MVRRCSLCGVQILKTEGPVEEEEQVWYRKIFAVQREGLSHLSLTPIGYAEDGSLEAIPDIPLSRGLFFHQSCWPILLDQMYLMSGRRYDTQQILRVLFDLIQSLPMNGSWTSYLCHEDEHAVWHGPTNGVPEGWEYLSADPSRILIDQAQDQFLHEEGLDVIDMGTSTDCFSKLSTELNHHITTFLDTKSFCNLRLSSRIIATLTRPRDLPQTFWASRFSGNHEMGFFPLNRKKNSSWRELYFNLRHTLHDTSEEGHVRNGQRIWQCISHITPCMISMLRQQLVLQDSASLETDLATNGLEATQSTQAFKGSACVRPSDGIRVTGYKYLNLQPWTQGTEELRISVSRINLDKMDYISGFRVFTEEGTEVSRVGLIQPDSEVHLSRTSYEEIIAIKVAVTFGGIVALGLQIRDLLGTITMESVGELGEPADYVGITTLEPQNSDDVCGLLLGFDACKVVSVQVAEKEDQCPTFSDLEEQDPDLKPWIWHPSVPDFHLPSVPPFNTEEPSPQPPFILNMDFGGQNGSLLPLLNRIAIFHDEKNTSIKGLGFYYTDGSEREYGFREVVWNTRERWQCVEQSLSINGPAGERITGVGFRSMEFHEGHRMIYPYSLMITTSFDRYLRATNMGDLLDNPRDGSRERHNLGAPDREIITGFLAPVHMTTGSGALESLGLVHLNRGYPPPREPSPGATPESEIFYDEEEKRSRVSPRDERYHYRWPSSSVRLKGVKRVGISNGRRGRTRQRHQISGFCFEFWDVRSPVYVGQWHQEIGHLNLNPCDTITSFTFWEEVDIHPDIPSQAGTGKFSGVRIEKSGAEPNVVEVHPGEQHGIQEANYTANYYERLDGFVWGYSYRIDAIHVVTKPTQFAGSCLSKSPDINEVLYTPSDKLFWKIQDKDGAWIRVSQINIFYNPKSKRLCGLEFTYRDGQTKRAGYTVGDHAILVLGEGKEVTGAHWKPRRRVGNDEVSVSYSSKARVLAYLTTQVPHRRKADGEIRAQ</sequence>
<feature type="region of interest" description="Disordered" evidence="1">
    <location>
        <begin position="678"/>
        <end position="703"/>
    </location>
</feature>
<dbReference type="InterPro" id="IPR025660">
    <property type="entry name" value="Pept_his_AS"/>
</dbReference>
<dbReference type="InterPro" id="IPR056021">
    <property type="entry name" value="DUF7600"/>
</dbReference>
<comment type="caution">
    <text evidence="3">The sequence shown here is derived from an EMBL/GenBank/DDBJ whole genome shotgun (WGS) entry which is preliminary data.</text>
</comment>
<dbReference type="EMBL" id="PVQB02000472">
    <property type="protein sequence ID" value="KAF4336742.1"/>
    <property type="molecule type" value="Genomic_DNA"/>
</dbReference>
<protein>
    <recommendedName>
        <fullName evidence="2">DUF7600 domain-containing protein</fullName>
    </recommendedName>
</protein>
<evidence type="ECO:0000256" key="1">
    <source>
        <dbReference type="SAM" id="MobiDB-lite"/>
    </source>
</evidence>
<dbReference type="Proteomes" id="UP000730481">
    <property type="component" value="Unassembled WGS sequence"/>
</dbReference>
<organism evidence="3 4">
    <name type="scientific">Fusarium beomiforme</name>
    <dbReference type="NCBI Taxonomy" id="44412"/>
    <lineage>
        <taxon>Eukaryota</taxon>
        <taxon>Fungi</taxon>
        <taxon>Dikarya</taxon>
        <taxon>Ascomycota</taxon>
        <taxon>Pezizomycotina</taxon>
        <taxon>Sordariomycetes</taxon>
        <taxon>Hypocreomycetidae</taxon>
        <taxon>Hypocreales</taxon>
        <taxon>Nectriaceae</taxon>
        <taxon>Fusarium</taxon>
        <taxon>Fusarium burgessii species complex</taxon>
    </lineage>
</organism>
<name>A0A9P5AEY9_9HYPO</name>
<proteinExistence type="predicted"/>
<reference evidence="3" key="2">
    <citation type="submission" date="2020-02" db="EMBL/GenBank/DDBJ databases">
        <title>Identification and distribution of gene clusters putatively required for synthesis of sphingolipid metabolism inhibitors in phylogenetically diverse species of the filamentous fungus Fusarium.</title>
        <authorList>
            <person name="Kim H.-S."/>
            <person name="Busman M."/>
            <person name="Brown D.W."/>
            <person name="Divon H."/>
            <person name="Uhlig S."/>
            <person name="Proctor R.H."/>
        </authorList>
    </citation>
    <scope>NUCLEOTIDE SEQUENCE</scope>
    <source>
        <strain evidence="3">NRRL 25174</strain>
    </source>
</reference>
<dbReference type="Pfam" id="PF24539">
    <property type="entry name" value="DUF7600"/>
    <property type="match status" value="1"/>
</dbReference>
<feature type="domain" description="DUF7600" evidence="2">
    <location>
        <begin position="311"/>
        <end position="468"/>
    </location>
</feature>